<dbReference type="GO" id="GO:0009035">
    <property type="term" value="F:type I site-specific deoxyribonuclease activity"/>
    <property type="evidence" value="ECO:0007669"/>
    <property type="project" value="UniProtKB-EC"/>
</dbReference>
<keyword evidence="2" id="KW-0255">Endonuclease</keyword>
<dbReference type="GO" id="GO:0003677">
    <property type="term" value="F:DNA binding"/>
    <property type="evidence" value="ECO:0007669"/>
    <property type="project" value="UniProtKB-KW"/>
</dbReference>
<dbReference type="STRING" id="128403.WA1_46180"/>
<dbReference type="AlphaFoldDB" id="A0A139WX70"/>
<dbReference type="InterPro" id="IPR007409">
    <property type="entry name" value="Restrct_endonuc_type1_HsdR_N"/>
</dbReference>
<keyword evidence="2" id="KW-0378">Hydrolase</keyword>
<feature type="domain" description="Restriction endonuclease type I HsdR N-terminal" evidence="1">
    <location>
        <begin position="55"/>
        <end position="129"/>
    </location>
</feature>
<organism evidence="2 3">
    <name type="scientific">Scytonema hofmannii PCC 7110</name>
    <dbReference type="NCBI Taxonomy" id="128403"/>
    <lineage>
        <taxon>Bacteria</taxon>
        <taxon>Bacillati</taxon>
        <taxon>Cyanobacteriota</taxon>
        <taxon>Cyanophyceae</taxon>
        <taxon>Nostocales</taxon>
        <taxon>Scytonemataceae</taxon>
        <taxon>Scytonema</taxon>
    </lineage>
</organism>
<dbReference type="Pfam" id="PF04313">
    <property type="entry name" value="HSDR_N"/>
    <property type="match status" value="1"/>
</dbReference>
<evidence type="ECO:0000313" key="2">
    <source>
        <dbReference type="EMBL" id="KYC37037.1"/>
    </source>
</evidence>
<reference evidence="2 3" key="1">
    <citation type="journal article" date="2013" name="Genome Biol. Evol.">
        <title>Genomes of Stigonematalean cyanobacteria (subsection V) and the evolution of oxygenic photosynthesis from prokaryotes to plastids.</title>
        <authorList>
            <person name="Dagan T."/>
            <person name="Roettger M."/>
            <person name="Stucken K."/>
            <person name="Landan G."/>
            <person name="Koch R."/>
            <person name="Major P."/>
            <person name="Gould S.B."/>
            <person name="Goremykin V.V."/>
            <person name="Rippka R."/>
            <person name="Tandeau de Marsac N."/>
            <person name="Gugger M."/>
            <person name="Lockhart P.J."/>
            <person name="Allen J.F."/>
            <person name="Brune I."/>
            <person name="Maus I."/>
            <person name="Puhler A."/>
            <person name="Martin W.F."/>
        </authorList>
    </citation>
    <scope>NUCLEOTIDE SEQUENCE [LARGE SCALE GENOMIC DNA]</scope>
    <source>
        <strain evidence="2 3">PCC 7110</strain>
    </source>
</reference>
<comment type="caution">
    <text evidence="2">The sequence shown here is derived from an EMBL/GenBank/DDBJ whole genome shotgun (WGS) entry which is preliminary data.</text>
</comment>
<dbReference type="EMBL" id="ANNX02000047">
    <property type="protein sequence ID" value="KYC37037.1"/>
    <property type="molecule type" value="Genomic_DNA"/>
</dbReference>
<keyword evidence="2" id="KW-0540">Nuclease</keyword>
<dbReference type="Gene3D" id="3.90.1570.30">
    <property type="match status" value="1"/>
</dbReference>
<gene>
    <name evidence="2" type="ORF">WA1_46180</name>
</gene>
<dbReference type="GO" id="GO:0009307">
    <property type="term" value="P:DNA restriction-modification system"/>
    <property type="evidence" value="ECO:0007669"/>
    <property type="project" value="UniProtKB-KW"/>
</dbReference>
<name>A0A139WX70_9CYAN</name>
<dbReference type="RefSeq" id="WP_017744304.1">
    <property type="nucleotide sequence ID" value="NZ_KQ976354.1"/>
</dbReference>
<dbReference type="OrthoDB" id="9148007at2"/>
<sequence length="392" mass="44084">MGFTEDITRVADRVRNNSGKAVSEEATKFALILPFLSALGYDVHEPAEVMPEYIADFAVKGTTKPKKVDFALAINGNIVMLIEAKACGEKPEAHDGQLRAYFNTLITARVGVVTNGIEYRFFTDLREPNIMDNEPFFSFNVLDYESKDVENLKLFHRDNFDATAISKQASEMVYVQGMTQLVSNLLRSPSDEFVHFLIGKLASVASKYEYKGVKNARVIQQFRPIVKKSIQESLLELMTRSLSQEMANTSPVFTKEIEPSIIENDDDPDTDPSKVVTTEEELSAFEKIKAIVKTSNKYKYEVQYKDTVSYFGLNLGKKTWWFLRLYLSSPTKKSFIVRLGVDEAKSLAPSFSVQEVPSTGEILSKVTISSIADLNNLTPLILKCYEIEAAKH</sequence>
<accession>A0A139WX70</accession>
<proteinExistence type="predicted"/>
<dbReference type="GO" id="GO:0005524">
    <property type="term" value="F:ATP binding"/>
    <property type="evidence" value="ECO:0007669"/>
    <property type="project" value="UniProtKB-KW"/>
</dbReference>
<keyword evidence="3" id="KW-1185">Reference proteome</keyword>
<evidence type="ECO:0000313" key="3">
    <source>
        <dbReference type="Proteomes" id="UP000076925"/>
    </source>
</evidence>
<evidence type="ECO:0000259" key="1">
    <source>
        <dbReference type="Pfam" id="PF04313"/>
    </source>
</evidence>
<dbReference type="Proteomes" id="UP000076925">
    <property type="component" value="Unassembled WGS sequence"/>
</dbReference>
<protein>
    <submittedName>
        <fullName evidence="2">Restriction endonuclease subunit R</fullName>
    </submittedName>
</protein>